<gene>
    <name evidence="3" type="ORF">ATH50_2817</name>
    <name evidence="2" type="ORF">DU502_17320</name>
</gene>
<reference evidence="2 5" key="2">
    <citation type="submission" date="2018-07" db="EMBL/GenBank/DDBJ databases">
        <title>Genome sequences of Haloplanus aerogenes JCM 16430T.</title>
        <authorList>
            <person name="Kim Y.B."/>
            <person name="Roh S.W."/>
        </authorList>
    </citation>
    <scope>NUCLEOTIDE SEQUENCE [LARGE SCALE GENOMIC DNA]</scope>
    <source>
        <strain evidence="2 5">JCM 16430</strain>
    </source>
</reference>
<feature type="transmembrane region" description="Helical" evidence="1">
    <location>
        <begin position="64"/>
        <end position="82"/>
    </location>
</feature>
<dbReference type="RefSeq" id="WP_124897115.1">
    <property type="nucleotide sequence ID" value="NZ_CP034145.1"/>
</dbReference>
<feature type="transmembrane region" description="Helical" evidence="1">
    <location>
        <begin position="316"/>
        <end position="333"/>
    </location>
</feature>
<dbReference type="KEGG" id="haer:DU502_17320"/>
<evidence type="ECO:0000313" key="2">
    <source>
        <dbReference type="EMBL" id="AZH27028.1"/>
    </source>
</evidence>
<feature type="transmembrane region" description="Helical" evidence="1">
    <location>
        <begin position="523"/>
        <end position="545"/>
    </location>
</feature>
<feature type="transmembrane region" description="Helical" evidence="1">
    <location>
        <begin position="339"/>
        <end position="361"/>
    </location>
</feature>
<dbReference type="GeneID" id="38473084"/>
<dbReference type="OrthoDB" id="383674at2157"/>
<feature type="transmembrane region" description="Helical" evidence="1">
    <location>
        <begin position="94"/>
        <end position="114"/>
    </location>
</feature>
<protein>
    <submittedName>
        <fullName evidence="3">Uncharacterized protein</fullName>
    </submittedName>
</protein>
<evidence type="ECO:0000313" key="3">
    <source>
        <dbReference type="EMBL" id="RMB13479.1"/>
    </source>
</evidence>
<feature type="transmembrane region" description="Helical" evidence="1">
    <location>
        <begin position="400"/>
        <end position="421"/>
    </location>
</feature>
<organism evidence="3 4">
    <name type="scientific">Haloplanus aerogenes</name>
    <dbReference type="NCBI Taxonomy" id="660522"/>
    <lineage>
        <taxon>Archaea</taxon>
        <taxon>Methanobacteriati</taxon>
        <taxon>Methanobacteriota</taxon>
        <taxon>Stenosarchaea group</taxon>
        <taxon>Halobacteria</taxon>
        <taxon>Halobacteriales</taxon>
        <taxon>Haloferacaceae</taxon>
        <taxon>Haloplanus</taxon>
    </lineage>
</organism>
<dbReference type="EMBL" id="REFS01000005">
    <property type="protein sequence ID" value="RMB13479.1"/>
    <property type="molecule type" value="Genomic_DNA"/>
</dbReference>
<accession>A0A3M0D244</accession>
<keyword evidence="1" id="KW-1133">Transmembrane helix</keyword>
<name>A0A3M0D244_9EURY</name>
<feature type="transmembrane region" description="Helical" evidence="1">
    <location>
        <begin position="204"/>
        <end position="230"/>
    </location>
</feature>
<evidence type="ECO:0000256" key="1">
    <source>
        <dbReference type="SAM" id="Phobius"/>
    </source>
</evidence>
<feature type="transmembrane region" description="Helical" evidence="1">
    <location>
        <begin position="427"/>
        <end position="447"/>
    </location>
</feature>
<feature type="transmembrane region" description="Helical" evidence="1">
    <location>
        <begin position="134"/>
        <end position="156"/>
    </location>
</feature>
<feature type="transmembrane region" description="Helical" evidence="1">
    <location>
        <begin position="468"/>
        <end position="487"/>
    </location>
</feature>
<keyword evidence="1" id="KW-0812">Transmembrane</keyword>
<proteinExistence type="predicted"/>
<dbReference type="AlphaFoldDB" id="A0A3M0D244"/>
<sequence length="584" mass="63409">MVGVRARLPSIPPWKGVSLLAVVSVFPDVVGRAVASWPAGSLDPILAAVVAIQPVAGHPDFGLAMAWLLVGYAVFSYVANLFPDRVAAVVGLPGFRVLTAVWTLYFGMFCGVIAPQVVPGDPLLLVGRTVVTTLRWAAIVLYFGFIAGSVSFWVYFRVFVPDAPLVDAGGLHRLFEFFPYETDVPERRWDELPRWGRTFMYGQAALANAALPVAVACLAAFVGAVLNLFYPIPEAMLFVGLTVSRWRGAEWMGAVRSSVSPYEVDYRFLDDLSGAVQNFKGWVVFFVATFGMVLSAVTVAALLIPTVGVVRQSLADVRWGVLSSVAITVPNAVLSVKVLWGVLVMLLLPAAIGLSGVYSLVHWLRQFERIEPYARYWDAVRQSDDEAEDWVAPVARPPGLLLPAHLPFLGLIGYSLLPAAVRQRPMILFAAVTIFFGVAVAVMVWALRVARRAGPDRRQSLAHESRDVLLTVCGQIGLFVAFGLRSSTGSPSLFVSMFVVGAMLLWLVIYGPDVDAWLKRRTGASISSVLPITMTVLAVCAVIFLESLVPAVPWHVHALYVAPTVVFPITNAAEWCLKRSIDGG</sequence>
<reference evidence="3 4" key="1">
    <citation type="journal article" date="2015" name="Stand. Genomic Sci.">
        <title>Genomic Encyclopedia of Bacterial and Archaeal Type Strains, Phase III: the genomes of soil and plant-associated and newly described type strains.</title>
        <authorList>
            <person name="Whitman W.B."/>
            <person name="Woyke T."/>
            <person name="Klenk H.P."/>
            <person name="Zhou Y."/>
            <person name="Lilburn T.G."/>
            <person name="Beck B.J."/>
            <person name="De Vos P."/>
            <person name="Vandamme P."/>
            <person name="Eisen J.A."/>
            <person name="Garrity G."/>
            <person name="Hugenholtz P."/>
            <person name="Kyrpides N.C."/>
        </authorList>
    </citation>
    <scope>NUCLEOTIDE SEQUENCE [LARGE SCALE GENOMIC DNA]</scope>
    <source>
        <strain evidence="3 4">CGMCC 1.10124</strain>
    </source>
</reference>
<dbReference type="Proteomes" id="UP000277326">
    <property type="component" value="Unassembled WGS sequence"/>
</dbReference>
<keyword evidence="5" id="KW-1185">Reference proteome</keyword>
<feature type="transmembrane region" description="Helical" evidence="1">
    <location>
        <begin position="557"/>
        <end position="577"/>
    </location>
</feature>
<feature type="transmembrane region" description="Helical" evidence="1">
    <location>
        <begin position="282"/>
        <end position="304"/>
    </location>
</feature>
<dbReference type="Proteomes" id="UP000282007">
    <property type="component" value="Chromosome"/>
</dbReference>
<dbReference type="EMBL" id="CP034145">
    <property type="protein sequence ID" value="AZH27028.1"/>
    <property type="molecule type" value="Genomic_DNA"/>
</dbReference>
<reference evidence="3" key="3">
    <citation type="submission" date="2018-10" db="EMBL/GenBank/DDBJ databases">
        <authorList>
            <person name="Whitman W."/>
            <person name="Huntemann M."/>
            <person name="Clum A."/>
            <person name="Pillay M."/>
            <person name="Palaniappan K."/>
            <person name="Varghese N."/>
            <person name="Mikhailova N."/>
            <person name="Stamatis D."/>
            <person name="Reddy T."/>
            <person name="Daum C."/>
            <person name="Shapiro N."/>
            <person name="Ivanova N."/>
            <person name="Kyrpides N."/>
            <person name="Woyke T."/>
        </authorList>
    </citation>
    <scope>NUCLEOTIDE SEQUENCE</scope>
    <source>
        <strain evidence="3">CGMCC 1.10124</strain>
    </source>
</reference>
<feature type="transmembrane region" description="Helical" evidence="1">
    <location>
        <begin position="493"/>
        <end position="511"/>
    </location>
</feature>
<evidence type="ECO:0000313" key="4">
    <source>
        <dbReference type="Proteomes" id="UP000277326"/>
    </source>
</evidence>
<evidence type="ECO:0000313" key="5">
    <source>
        <dbReference type="Proteomes" id="UP000282007"/>
    </source>
</evidence>
<keyword evidence="1" id="KW-0472">Membrane</keyword>